<dbReference type="EMBL" id="JAKZEL010000002">
    <property type="protein sequence ID" value="KAI4545768.1"/>
    <property type="molecule type" value="Genomic_DNA"/>
</dbReference>
<comment type="caution">
    <text evidence="1">The sequence shown here is derived from an EMBL/GenBank/DDBJ whole genome shotgun (WGS) entry which is preliminary data.</text>
</comment>
<sequence length="237" mass="25921">MSITITEGGTGLAEDSEAAAPLRTGFVVQQEESKNTSIFARRAGSQFMDQLRPLQSIPAGENTHSKGTKDGWREVAGADSARKVYCSDPVPGGNRHLTNSGASPGSSLKCCFQRWVRARQQKPGLGTAPGTALRDTQDEEDNGVLLEIVQSLRYYGWNLLSASVRNWKFQCGLWFSSNGIVWLAKQYGSFLCSLLSRAFSSIVETAGVSRLEARSELLWQHPHVLTCGLLKQLSRSL</sequence>
<dbReference type="Proteomes" id="UP001214576">
    <property type="component" value="Unassembled WGS sequence"/>
</dbReference>
<evidence type="ECO:0000313" key="1">
    <source>
        <dbReference type="EMBL" id="KAI4545768.1"/>
    </source>
</evidence>
<protein>
    <submittedName>
        <fullName evidence="1">Uncharacterized protein</fullName>
    </submittedName>
</protein>
<reference evidence="1" key="1">
    <citation type="submission" date="2022-03" db="EMBL/GenBank/DDBJ databases">
        <title>Genomic analyses of argali, domestic sheep and their hybrids provide insights into chromosomal evolution, heterosis and genetic basis of agronomic traits.</title>
        <authorList>
            <person name="Li M."/>
        </authorList>
    </citation>
    <scope>NUCLEOTIDE SEQUENCE</scope>
    <source>
        <strain evidence="1">CAU-MHL-2022a</strain>
        <tissue evidence="1">Skin</tissue>
    </source>
</reference>
<evidence type="ECO:0000313" key="2">
    <source>
        <dbReference type="Proteomes" id="UP001214576"/>
    </source>
</evidence>
<accession>A0AAD4UGF0</accession>
<dbReference type="AlphaFoldDB" id="A0AAD4UGF0"/>
<keyword evidence="2" id="KW-1185">Reference proteome</keyword>
<gene>
    <name evidence="1" type="ORF">MG293_002323</name>
</gene>
<proteinExistence type="predicted"/>
<organism evidence="1 2">
    <name type="scientific">Ovis ammon polii</name>
    <dbReference type="NCBI Taxonomy" id="230172"/>
    <lineage>
        <taxon>Eukaryota</taxon>
        <taxon>Metazoa</taxon>
        <taxon>Chordata</taxon>
        <taxon>Craniata</taxon>
        <taxon>Vertebrata</taxon>
        <taxon>Euteleostomi</taxon>
        <taxon>Mammalia</taxon>
        <taxon>Eutheria</taxon>
        <taxon>Laurasiatheria</taxon>
        <taxon>Artiodactyla</taxon>
        <taxon>Ruminantia</taxon>
        <taxon>Pecora</taxon>
        <taxon>Bovidae</taxon>
        <taxon>Caprinae</taxon>
        <taxon>Ovis</taxon>
    </lineage>
</organism>
<name>A0AAD4UGF0_OVIAM</name>